<dbReference type="PROSITE" id="PS50146">
    <property type="entry name" value="DAGK"/>
    <property type="match status" value="1"/>
</dbReference>
<sequence>MVIAAGGDGTIRAAAETIAGSGVPLALVAAGTGNLLARNLDLLADDIPNAIRTAVRGVDAGIDLARLEIHRPGGVRENAAFVVMAGFGLDAKMLANTDDELKRRIGWLAYVDAIRKALRDENRLRMAYRTERGTSRTVSAHTLIVGNCGALPANILLLPNAVVDDGRYEAVFLRPESVRGWLQIVFKIFWENGVVRRTPLGRRLLTPDVAALRYVVGRELQVRLSRPEELELDGDSFGLATGFDLRIDAGGLTVRVPEGSRPPAVRAGEESDPRPTALLAAIAILALAAGATVGINRILRRRSRRR</sequence>
<dbReference type="EMBL" id="BSVB01000001">
    <property type="protein sequence ID" value="GMA94936.1"/>
    <property type="molecule type" value="Genomic_DNA"/>
</dbReference>
<reference evidence="4" key="1">
    <citation type="journal article" date="2019" name="Int. J. Syst. Evol. Microbiol.">
        <title>The Global Catalogue of Microorganisms (GCM) 10K type strain sequencing project: providing services to taxonomists for standard genome sequencing and annotation.</title>
        <authorList>
            <consortium name="The Broad Institute Genomics Platform"/>
            <consortium name="The Broad Institute Genome Sequencing Center for Infectious Disease"/>
            <person name="Wu L."/>
            <person name="Ma J."/>
        </authorList>
    </citation>
    <scope>NUCLEOTIDE SEQUENCE [LARGE SCALE GENOMIC DNA]</scope>
    <source>
        <strain evidence="4">NBRC 108894</strain>
    </source>
</reference>
<keyword evidence="1" id="KW-0472">Membrane</keyword>
<accession>A0ABQ6K5D5</accession>
<dbReference type="Pfam" id="PF00781">
    <property type="entry name" value="DAGK_cat"/>
    <property type="match status" value="1"/>
</dbReference>
<dbReference type="PANTHER" id="PTHR30492">
    <property type="entry name" value="METHYLGLYOXAL SYNTHASE"/>
    <property type="match status" value="1"/>
</dbReference>
<feature type="transmembrane region" description="Helical" evidence="1">
    <location>
        <begin position="277"/>
        <end position="299"/>
    </location>
</feature>
<keyword evidence="1" id="KW-0812">Transmembrane</keyword>
<name>A0ABQ6K5D5_9MICO</name>
<dbReference type="Gene3D" id="2.60.200.40">
    <property type="match status" value="1"/>
</dbReference>
<evidence type="ECO:0000313" key="4">
    <source>
        <dbReference type="Proteomes" id="UP001157034"/>
    </source>
</evidence>
<dbReference type="Gene3D" id="3.40.50.10330">
    <property type="entry name" value="Probable inorganic polyphosphate/atp-NAD kinase, domain 1"/>
    <property type="match status" value="1"/>
</dbReference>
<evidence type="ECO:0000313" key="3">
    <source>
        <dbReference type="EMBL" id="GMA94936.1"/>
    </source>
</evidence>
<proteinExistence type="predicted"/>
<keyword evidence="4" id="KW-1185">Reference proteome</keyword>
<evidence type="ECO:0000259" key="2">
    <source>
        <dbReference type="PROSITE" id="PS50146"/>
    </source>
</evidence>
<organism evidence="3 4">
    <name type="scientific">Pseudolysinimonas kribbensis</name>
    <dbReference type="NCBI Taxonomy" id="433641"/>
    <lineage>
        <taxon>Bacteria</taxon>
        <taxon>Bacillati</taxon>
        <taxon>Actinomycetota</taxon>
        <taxon>Actinomycetes</taxon>
        <taxon>Micrococcales</taxon>
        <taxon>Microbacteriaceae</taxon>
        <taxon>Pseudolysinimonas</taxon>
    </lineage>
</organism>
<dbReference type="InterPro" id="IPR004363">
    <property type="entry name" value="Methylgl_synth"/>
</dbReference>
<feature type="domain" description="DAGKc" evidence="2">
    <location>
        <begin position="1"/>
        <end position="72"/>
    </location>
</feature>
<gene>
    <name evidence="3" type="ORF">GCM10025881_17600</name>
</gene>
<dbReference type="InterPro" id="IPR016064">
    <property type="entry name" value="NAD/diacylglycerol_kinase_sf"/>
</dbReference>
<dbReference type="SUPFAM" id="SSF111331">
    <property type="entry name" value="NAD kinase/diacylglycerol kinase-like"/>
    <property type="match status" value="1"/>
</dbReference>
<dbReference type="PANTHER" id="PTHR30492:SF0">
    <property type="entry name" value="METHYLGLYOXAL SYNTHASE"/>
    <property type="match status" value="1"/>
</dbReference>
<comment type="caution">
    <text evidence="3">The sequence shown here is derived from an EMBL/GenBank/DDBJ whole genome shotgun (WGS) entry which is preliminary data.</text>
</comment>
<dbReference type="RefSeq" id="WP_284253800.1">
    <property type="nucleotide sequence ID" value="NZ_BSVB01000001.1"/>
</dbReference>
<dbReference type="Proteomes" id="UP001157034">
    <property type="component" value="Unassembled WGS sequence"/>
</dbReference>
<evidence type="ECO:0000256" key="1">
    <source>
        <dbReference type="SAM" id="Phobius"/>
    </source>
</evidence>
<dbReference type="InterPro" id="IPR017438">
    <property type="entry name" value="ATP-NAD_kinase_N"/>
</dbReference>
<protein>
    <recommendedName>
        <fullName evidence="2">DAGKc domain-containing protein</fullName>
    </recommendedName>
</protein>
<dbReference type="InterPro" id="IPR001206">
    <property type="entry name" value="Diacylglycerol_kinase_cat_dom"/>
</dbReference>
<keyword evidence="1" id="KW-1133">Transmembrane helix</keyword>